<keyword evidence="4" id="KW-1185">Reference proteome</keyword>
<dbReference type="Pfam" id="PF03974">
    <property type="entry name" value="Ecotin"/>
    <property type="match status" value="1"/>
</dbReference>
<feature type="chain" id="PRO_5047133469" evidence="2">
    <location>
        <begin position="28"/>
        <end position="164"/>
    </location>
</feature>
<evidence type="ECO:0000256" key="1">
    <source>
        <dbReference type="ARBA" id="ARBA00010558"/>
    </source>
</evidence>
<dbReference type="SUPFAM" id="SSF49772">
    <property type="entry name" value="Ecotin, trypsin inhibitor"/>
    <property type="match status" value="1"/>
</dbReference>
<comment type="similarity">
    <text evidence="1">Belongs to the protease inhibitor I11 (ecotin) family.</text>
</comment>
<keyword evidence="3" id="KW-0722">Serine protease inhibitor</keyword>
<dbReference type="InterPro" id="IPR036198">
    <property type="entry name" value="Ecotin_sf"/>
</dbReference>
<name>A0ABS5STB3_9GAMM</name>
<keyword evidence="3" id="KW-0646">Protease inhibitor</keyword>
<comment type="caution">
    <text evidence="3">The sequence shown here is derived from an EMBL/GenBank/DDBJ whole genome shotgun (WGS) entry which is preliminary data.</text>
</comment>
<dbReference type="InterPro" id="IPR027438">
    <property type="entry name" value="Ecotin_C"/>
</dbReference>
<dbReference type="PIRSF" id="PIRSF006865">
    <property type="entry name" value="Prot_inh_ecotin"/>
    <property type="match status" value="1"/>
</dbReference>
<dbReference type="GO" id="GO:0004867">
    <property type="term" value="F:serine-type endopeptidase inhibitor activity"/>
    <property type="evidence" value="ECO:0007669"/>
    <property type="project" value="UniProtKB-KW"/>
</dbReference>
<dbReference type="Gene3D" id="4.10.1230.10">
    <property type="entry name" value="Ecotin, trypsin inhibitor"/>
    <property type="match status" value="1"/>
</dbReference>
<evidence type="ECO:0000313" key="4">
    <source>
        <dbReference type="Proteomes" id="UP000790096"/>
    </source>
</evidence>
<dbReference type="PANTHER" id="PTHR35890:SF3">
    <property type="entry name" value="ECOTIN"/>
    <property type="match status" value="1"/>
</dbReference>
<dbReference type="Gene3D" id="2.60.40.550">
    <property type="entry name" value="Ecotin"/>
    <property type="match status" value="1"/>
</dbReference>
<protein>
    <submittedName>
        <fullName evidence="3">Serine protease inhibitor ecotin</fullName>
    </submittedName>
</protein>
<accession>A0ABS5STB3</accession>
<dbReference type="InterPro" id="IPR005658">
    <property type="entry name" value="Prot_inh_ecotin"/>
</dbReference>
<dbReference type="NCBIfam" id="NF002987">
    <property type="entry name" value="PRK03719.1"/>
    <property type="match status" value="1"/>
</dbReference>
<evidence type="ECO:0000313" key="3">
    <source>
        <dbReference type="EMBL" id="MBT0723087.1"/>
    </source>
</evidence>
<proteinExistence type="inferred from homology"/>
<reference evidence="3 4" key="1">
    <citation type="submission" date="2020-04" db="EMBL/GenBank/DDBJ databases">
        <title>Genome sequencing of Rosenbergiella species.</title>
        <authorList>
            <person name="Alvarez-Perez S."/>
            <person name="Lievens B."/>
        </authorList>
    </citation>
    <scope>NUCLEOTIDE SEQUENCE [LARGE SCALE GENOMIC DNA]</scope>
    <source>
        <strain evidence="3 4">S61</strain>
    </source>
</reference>
<dbReference type="RefSeq" id="WP_214235463.1">
    <property type="nucleotide sequence ID" value="NZ_JABBFR010000001.1"/>
</dbReference>
<sequence>MKKLRLSGLILIGLSVSSGIFTTTARASEPLEAYPTSLPGLQRHVIQLPVLNNEANQQVELIIGKEEQVDCNATSLLGTLTSETVKGWGYDYYQVKVKPGRISTKMACLPQTLQKKFITLPLDTSQRFVRYNSKLPIVVYAPQELEVKYRIWQANTTISTAEQK</sequence>
<dbReference type="Proteomes" id="UP000790096">
    <property type="component" value="Unassembled WGS sequence"/>
</dbReference>
<keyword evidence="2" id="KW-0732">Signal</keyword>
<dbReference type="PANTHER" id="PTHR35890">
    <property type="match status" value="1"/>
</dbReference>
<evidence type="ECO:0000256" key="2">
    <source>
        <dbReference type="SAM" id="SignalP"/>
    </source>
</evidence>
<gene>
    <name evidence="3" type="primary">eco</name>
    <name evidence="3" type="ORF">HH682_01245</name>
</gene>
<feature type="signal peptide" evidence="2">
    <location>
        <begin position="1"/>
        <end position="27"/>
    </location>
</feature>
<dbReference type="EMBL" id="JABBFR010000001">
    <property type="protein sequence ID" value="MBT0723087.1"/>
    <property type="molecule type" value="Genomic_DNA"/>
</dbReference>
<organism evidence="3 4">
    <name type="scientific">Rosenbergiella gaditana</name>
    <dbReference type="NCBI Taxonomy" id="2726987"/>
    <lineage>
        <taxon>Bacteria</taxon>
        <taxon>Pseudomonadati</taxon>
        <taxon>Pseudomonadota</taxon>
        <taxon>Gammaproteobacteria</taxon>
        <taxon>Enterobacterales</taxon>
        <taxon>Erwiniaceae</taxon>
        <taxon>Rosenbergiella</taxon>
    </lineage>
</organism>